<evidence type="ECO:0000313" key="1">
    <source>
        <dbReference type="EMBL" id="VDN41235.1"/>
    </source>
</evidence>
<organism evidence="1 2">
    <name type="scientific">Dibothriocephalus latus</name>
    <name type="common">Fish tapeworm</name>
    <name type="synonym">Diphyllobothrium latum</name>
    <dbReference type="NCBI Taxonomy" id="60516"/>
    <lineage>
        <taxon>Eukaryota</taxon>
        <taxon>Metazoa</taxon>
        <taxon>Spiralia</taxon>
        <taxon>Lophotrochozoa</taxon>
        <taxon>Platyhelminthes</taxon>
        <taxon>Cestoda</taxon>
        <taxon>Eucestoda</taxon>
        <taxon>Diphyllobothriidea</taxon>
        <taxon>Diphyllobothriidae</taxon>
        <taxon>Dibothriocephalus</taxon>
    </lineage>
</organism>
<evidence type="ECO:0000313" key="2">
    <source>
        <dbReference type="Proteomes" id="UP000281553"/>
    </source>
</evidence>
<sequence>MAAFDNALAKPDKEAADSQTQISIKVALSTLPIDEVGPVSHVTAYIELAKQPSMRQGNQSLSLCDRPSKNVWFMNDVGF</sequence>
<name>A0A3P7NF70_DIBLA</name>
<accession>A0A3P7NF70</accession>
<reference evidence="1 2" key="1">
    <citation type="submission" date="2018-11" db="EMBL/GenBank/DDBJ databases">
        <authorList>
            <consortium name="Pathogen Informatics"/>
        </authorList>
    </citation>
    <scope>NUCLEOTIDE SEQUENCE [LARGE SCALE GENOMIC DNA]</scope>
</reference>
<dbReference type="Proteomes" id="UP000281553">
    <property type="component" value="Unassembled WGS sequence"/>
</dbReference>
<protein>
    <submittedName>
        <fullName evidence="1">Uncharacterized protein</fullName>
    </submittedName>
</protein>
<dbReference type="OrthoDB" id="10476291at2759"/>
<dbReference type="AlphaFoldDB" id="A0A3P7NF70"/>
<gene>
    <name evidence="1" type="ORF">DILT_LOCUS18482</name>
</gene>
<proteinExistence type="predicted"/>
<dbReference type="EMBL" id="UYRU01100850">
    <property type="protein sequence ID" value="VDN41235.1"/>
    <property type="molecule type" value="Genomic_DNA"/>
</dbReference>
<keyword evidence="2" id="KW-1185">Reference proteome</keyword>